<dbReference type="SUPFAM" id="SSF103190">
    <property type="entry name" value="Sensory domain-like"/>
    <property type="match status" value="1"/>
</dbReference>
<keyword evidence="2" id="KW-0418">Kinase</keyword>
<dbReference type="InterPro" id="IPR001633">
    <property type="entry name" value="EAL_dom"/>
</dbReference>
<feature type="domain" description="EAL" evidence="1">
    <location>
        <begin position="1"/>
        <end position="261"/>
    </location>
</feature>
<dbReference type="CDD" id="cd01948">
    <property type="entry name" value="EAL"/>
    <property type="match status" value="1"/>
</dbReference>
<dbReference type="Pfam" id="PF00563">
    <property type="entry name" value="EAL"/>
    <property type="match status" value="1"/>
</dbReference>
<dbReference type="OrthoDB" id="1673646at2"/>
<dbReference type="SUPFAM" id="SSF141868">
    <property type="entry name" value="EAL domain-like"/>
    <property type="match status" value="1"/>
</dbReference>
<gene>
    <name evidence="2" type="ORF">CH357_08700</name>
</gene>
<keyword evidence="2" id="KW-0808">Transferase</keyword>
<dbReference type="EMBL" id="NPDN01000004">
    <property type="protein sequence ID" value="PJZ25719.1"/>
    <property type="molecule type" value="Genomic_DNA"/>
</dbReference>
<dbReference type="Gene3D" id="3.20.20.450">
    <property type="entry name" value="EAL domain"/>
    <property type="match status" value="1"/>
</dbReference>
<evidence type="ECO:0000313" key="3">
    <source>
        <dbReference type="Proteomes" id="UP000232196"/>
    </source>
</evidence>
<dbReference type="Gene3D" id="3.30.450.20">
    <property type="entry name" value="PAS domain"/>
    <property type="match status" value="1"/>
</dbReference>
<name>A0A2M9XDM7_9LEPT</name>
<dbReference type="PANTHER" id="PTHR33121:SF82">
    <property type="entry name" value="SIGNAL TRANSDUCTION PROTEIN CONTAINING A EAL DOMAIN"/>
    <property type="match status" value="1"/>
</dbReference>
<dbReference type="GO" id="GO:0016301">
    <property type="term" value="F:kinase activity"/>
    <property type="evidence" value="ECO:0007669"/>
    <property type="project" value="UniProtKB-KW"/>
</dbReference>
<protein>
    <submittedName>
        <fullName evidence="2">Histidine kinase</fullName>
    </submittedName>
</protein>
<reference evidence="2 3" key="1">
    <citation type="submission" date="2017-07" db="EMBL/GenBank/DDBJ databases">
        <title>Leptospira spp. isolated from tropical soils.</title>
        <authorList>
            <person name="Thibeaux R."/>
            <person name="Iraola G."/>
            <person name="Ferres I."/>
            <person name="Bierque E."/>
            <person name="Girault D."/>
            <person name="Soupe-Gilbert M.-E."/>
            <person name="Picardeau M."/>
            <person name="Goarant C."/>
        </authorList>
    </citation>
    <scope>NUCLEOTIDE SEQUENCE [LARGE SCALE GENOMIC DNA]</scope>
    <source>
        <strain evidence="2 3">MCA1-C-A1</strain>
    </source>
</reference>
<sequence>MLAEYESQQILSLGEGYYTPHYQPILDVGNRNIIGYEVLGRVFSPESNKYHSLGYHFHNPDTDTVRLVHIDRIIREKAIKHVKETGLKTKIFLNMMPNFLSMVYTGEVLDIKRLHILHLIDKYDINPNDIVLEITEDKFEGNIEKLLYIVSLFRERGIKIAVDDLGVGFSNLERIGYIHPDIMKVDIKIMRESLNRRSFKNVLSAISEMSQRLGSQLLFEGVENEEELYLALSMGANLLQGFYFSRPALDFQDKKRFNKTLKTSLEKFSGLRFLEILENLRKEQSFLDQFVNLFKDLETSSEEKMTEALSSILDKLPLETTSVLVTDMHGYQVTPTFKREAYDLPWTRLLTEVGNNYAWKPFFIRHKAETYHSSRVSGFTEPFHDIETKRQYVLFTLNLGENYVLILRLDWESY</sequence>
<organism evidence="2 3">
    <name type="scientific">Leptospira hartskeerlii</name>
    <dbReference type="NCBI Taxonomy" id="2023177"/>
    <lineage>
        <taxon>Bacteria</taxon>
        <taxon>Pseudomonadati</taxon>
        <taxon>Spirochaetota</taxon>
        <taxon>Spirochaetia</taxon>
        <taxon>Leptospirales</taxon>
        <taxon>Leptospiraceae</taxon>
        <taxon>Leptospira</taxon>
    </lineage>
</organism>
<dbReference type="RefSeq" id="WP_100706362.1">
    <property type="nucleotide sequence ID" value="NZ_NPDL01000001.1"/>
</dbReference>
<dbReference type="InterPro" id="IPR029151">
    <property type="entry name" value="Sensor-like_sf"/>
</dbReference>
<dbReference type="GO" id="GO:0071111">
    <property type="term" value="F:cyclic-guanylate-specific phosphodiesterase activity"/>
    <property type="evidence" value="ECO:0007669"/>
    <property type="project" value="InterPro"/>
</dbReference>
<dbReference type="InterPro" id="IPR050706">
    <property type="entry name" value="Cyclic-di-GMP_PDE-like"/>
</dbReference>
<dbReference type="InterPro" id="IPR035919">
    <property type="entry name" value="EAL_sf"/>
</dbReference>
<dbReference type="AlphaFoldDB" id="A0A2M9XDM7"/>
<evidence type="ECO:0000259" key="1">
    <source>
        <dbReference type="PROSITE" id="PS50883"/>
    </source>
</evidence>
<keyword evidence="3" id="KW-1185">Reference proteome</keyword>
<comment type="caution">
    <text evidence="2">The sequence shown here is derived from an EMBL/GenBank/DDBJ whole genome shotgun (WGS) entry which is preliminary data.</text>
</comment>
<dbReference type="PROSITE" id="PS50883">
    <property type="entry name" value="EAL"/>
    <property type="match status" value="1"/>
</dbReference>
<evidence type="ECO:0000313" key="2">
    <source>
        <dbReference type="EMBL" id="PJZ25719.1"/>
    </source>
</evidence>
<dbReference type="SMART" id="SM00052">
    <property type="entry name" value="EAL"/>
    <property type="match status" value="1"/>
</dbReference>
<dbReference type="PANTHER" id="PTHR33121">
    <property type="entry name" value="CYCLIC DI-GMP PHOSPHODIESTERASE PDEF"/>
    <property type="match status" value="1"/>
</dbReference>
<dbReference type="Proteomes" id="UP000232196">
    <property type="component" value="Unassembled WGS sequence"/>
</dbReference>
<proteinExistence type="predicted"/>
<accession>A0A2M9XDM7</accession>